<reference evidence="1" key="1">
    <citation type="journal article" date="2015" name="Nature">
        <title>Complex archaea that bridge the gap between prokaryotes and eukaryotes.</title>
        <authorList>
            <person name="Spang A."/>
            <person name="Saw J.H."/>
            <person name="Jorgensen S.L."/>
            <person name="Zaremba-Niedzwiedzka K."/>
            <person name="Martijn J."/>
            <person name="Lind A.E."/>
            <person name="van Eijk R."/>
            <person name="Schleper C."/>
            <person name="Guy L."/>
            <person name="Ettema T.J."/>
        </authorList>
    </citation>
    <scope>NUCLEOTIDE SEQUENCE</scope>
</reference>
<name>A0A0F9BAX1_9ZZZZ</name>
<proteinExistence type="predicted"/>
<gene>
    <name evidence="1" type="ORF">LCGC14_2471860</name>
</gene>
<evidence type="ECO:0000313" key="1">
    <source>
        <dbReference type="EMBL" id="KKL18805.1"/>
    </source>
</evidence>
<sequence length="151" mass="15387">MAFIDSSLEFADATSVGTPNSTTVNVGDVIDTSVIRDVGAGHPFYLVITIDTAVTSGGSATVAFLMVSDSTGTIATGGGATKHIETDAIAVASLTAGYTMVVPLPSVNPAYERYLGFQVKETAGQALTAGNVNAFLTSDPTGWTSYPDATN</sequence>
<dbReference type="AlphaFoldDB" id="A0A0F9BAX1"/>
<organism evidence="1">
    <name type="scientific">marine sediment metagenome</name>
    <dbReference type="NCBI Taxonomy" id="412755"/>
    <lineage>
        <taxon>unclassified sequences</taxon>
        <taxon>metagenomes</taxon>
        <taxon>ecological metagenomes</taxon>
    </lineage>
</organism>
<accession>A0A0F9BAX1</accession>
<dbReference type="Pfam" id="PF21190">
    <property type="entry name" value="Bbp16"/>
    <property type="match status" value="1"/>
</dbReference>
<comment type="caution">
    <text evidence="1">The sequence shown here is derived from an EMBL/GenBank/DDBJ whole genome shotgun (WGS) entry which is preliminary data.</text>
</comment>
<dbReference type="Gene3D" id="2.60.120.1110">
    <property type="match status" value="1"/>
</dbReference>
<dbReference type="EMBL" id="LAZR01038728">
    <property type="protein sequence ID" value="KKL18805.1"/>
    <property type="molecule type" value="Genomic_DNA"/>
</dbReference>
<protein>
    <submittedName>
        <fullName evidence="1">Uncharacterized protein</fullName>
    </submittedName>
</protein>
<dbReference type="InterPro" id="IPR048922">
    <property type="entry name" value="Bbp16"/>
</dbReference>